<protein>
    <submittedName>
        <fullName evidence="1">ABC transporter permease</fullName>
    </submittedName>
</protein>
<comment type="caution">
    <text evidence="1">The sequence shown here is derived from an EMBL/GenBank/DDBJ whole genome shotgun (WGS) entry which is preliminary data.</text>
</comment>
<gene>
    <name evidence="1" type="ORF">SH601_02415</name>
</gene>
<name>A0ACC6M1S2_9BACI</name>
<proteinExistence type="predicted"/>
<sequence length="803" mass="92544">MFKLSVKWLLHRKKWLSILVLSLAFIIASITSILTASEAIKESLKDKAYRNYGEHAGILIAVNESKESLKRKVDGVGQYQITDQLEIEPHVATVGWVDEEFIDIGHLKLDEGEFPKNQNELAIESVYLDFIDDTWHVGEKRVLSFANGLKEVKLVGIVHNYSAKWTPPDDVEIGVDDFPNIFIAKKDNVTEHPSNFIYSIEGNHQDIEQKVYDINAHYHNKSSINENLLLKGLRDYTYVTNTAFVFQLLLLISSLFPIILVFRSFNVKHLKKLAILKSVGAKNINLHAMNIYQTVCIFLAGVVFAVPLHILFHHMIIGNTFHQSIFKPVYLTFVLCWVIVLLAMVLFVAYKNVEKVKQFSIWEMIKEQESINTNMLRVNLVNNSFTDRLLQIVKKRSFTICMLVFVQLIVIVAIWGEKESAGIWEEEGGYYINSTSLYSYNLEEGLPVLNNNVPVFPVDNIDYLEGMSGVNFVEKGPFMVDVIPLLSPNAITPDLQRWANEYQEDEQYGMYKGNTIIPYVAYEVIDEQQFYDIFGDEQKYSDFAGKVALFIPQIDEHADHHLLTNESMKFVRKRTNETTEWEFNIFQVVNQPFKAEIKGKTEILHSEITIVLDKETALKSGMFSGYSSVSIYTDPDISDANNQAIASYVYDLTALYPGSIYHDLDEYMMEDGKIAHFLGYLGKFVFLISVFLTMWTIIVMLFSEYQLQRKRWGMLLSLGMRKKQVINILYGEIMIAACVSIFISFILFNFWMIYVHTMYSYNFYLIRFLLVSVATIVMIYLGKLVLQQLVKKQSIFSLLREDD</sequence>
<reference evidence="1" key="1">
    <citation type="submission" date="2023-11" db="EMBL/GenBank/DDBJ databases">
        <title>Gracilibacillus pellucida a moderately halophilic bacterium isolated from saline soil in Xinjiang province.</title>
        <authorList>
            <person name="Zhang Z."/>
            <person name="Tan F."/>
            <person name="Wang Y."/>
            <person name="Xia M."/>
        </authorList>
    </citation>
    <scope>NUCLEOTIDE SEQUENCE</scope>
    <source>
        <strain evidence="1">S3-1-1</strain>
    </source>
</reference>
<dbReference type="Proteomes" id="UP001277972">
    <property type="component" value="Unassembled WGS sequence"/>
</dbReference>
<keyword evidence="2" id="KW-1185">Reference proteome</keyword>
<dbReference type="EMBL" id="JAWZSR010000001">
    <property type="protein sequence ID" value="MDX8044828.1"/>
    <property type="molecule type" value="Genomic_DNA"/>
</dbReference>
<evidence type="ECO:0000313" key="1">
    <source>
        <dbReference type="EMBL" id="MDX8044828.1"/>
    </source>
</evidence>
<accession>A0ACC6M1S2</accession>
<organism evidence="1 2">
    <name type="scientific">Gracilibacillus pellucidus</name>
    <dbReference type="NCBI Taxonomy" id="3095368"/>
    <lineage>
        <taxon>Bacteria</taxon>
        <taxon>Bacillati</taxon>
        <taxon>Bacillota</taxon>
        <taxon>Bacilli</taxon>
        <taxon>Bacillales</taxon>
        <taxon>Bacillaceae</taxon>
        <taxon>Gracilibacillus</taxon>
    </lineage>
</organism>
<evidence type="ECO:0000313" key="2">
    <source>
        <dbReference type="Proteomes" id="UP001277972"/>
    </source>
</evidence>